<protein>
    <submittedName>
        <fullName evidence="4">O-methyltransferase</fullName>
    </submittedName>
</protein>
<dbReference type="InterPro" id="IPR002935">
    <property type="entry name" value="SAM_O-MeTrfase"/>
</dbReference>
<evidence type="ECO:0000256" key="2">
    <source>
        <dbReference type="ARBA" id="ARBA00022679"/>
    </source>
</evidence>
<evidence type="ECO:0000313" key="4">
    <source>
        <dbReference type="EMBL" id="GHO97840.1"/>
    </source>
</evidence>
<reference evidence="4" key="1">
    <citation type="submission" date="2020-10" db="EMBL/GenBank/DDBJ databases">
        <title>Taxonomic study of unclassified bacteria belonging to the class Ktedonobacteria.</title>
        <authorList>
            <person name="Yabe S."/>
            <person name="Wang C.M."/>
            <person name="Zheng Y."/>
            <person name="Sakai Y."/>
            <person name="Cavaletti L."/>
            <person name="Monciardini P."/>
            <person name="Donadio S."/>
        </authorList>
    </citation>
    <scope>NUCLEOTIDE SEQUENCE</scope>
    <source>
        <strain evidence="4">ID150040</strain>
    </source>
</reference>
<dbReference type="AlphaFoldDB" id="A0A8J3N6V6"/>
<organism evidence="4 5">
    <name type="scientific">Reticulibacter mediterranei</name>
    <dbReference type="NCBI Taxonomy" id="2778369"/>
    <lineage>
        <taxon>Bacteria</taxon>
        <taxon>Bacillati</taxon>
        <taxon>Chloroflexota</taxon>
        <taxon>Ktedonobacteria</taxon>
        <taxon>Ktedonobacterales</taxon>
        <taxon>Reticulibacteraceae</taxon>
        <taxon>Reticulibacter</taxon>
    </lineage>
</organism>
<evidence type="ECO:0000256" key="1">
    <source>
        <dbReference type="ARBA" id="ARBA00022603"/>
    </source>
</evidence>
<keyword evidence="1" id="KW-0489">Methyltransferase</keyword>
<name>A0A8J3N6V6_9CHLR</name>
<dbReference type="CDD" id="cd02440">
    <property type="entry name" value="AdoMet_MTases"/>
    <property type="match status" value="1"/>
</dbReference>
<keyword evidence="2" id="KW-0808">Transferase</keyword>
<dbReference type="Pfam" id="PF01596">
    <property type="entry name" value="Methyltransf_3"/>
    <property type="match status" value="1"/>
</dbReference>
<dbReference type="Proteomes" id="UP000597444">
    <property type="component" value="Unassembled WGS sequence"/>
</dbReference>
<dbReference type="Gene3D" id="3.40.50.150">
    <property type="entry name" value="Vaccinia Virus protein VP39"/>
    <property type="match status" value="1"/>
</dbReference>
<keyword evidence="5" id="KW-1185">Reference proteome</keyword>
<evidence type="ECO:0000256" key="3">
    <source>
        <dbReference type="ARBA" id="ARBA00022691"/>
    </source>
</evidence>
<gene>
    <name evidence="4" type="ORF">KSF_078880</name>
</gene>
<dbReference type="RefSeq" id="WP_220208617.1">
    <property type="nucleotide sequence ID" value="NZ_BNJK01000002.1"/>
</dbReference>
<evidence type="ECO:0000313" key="5">
    <source>
        <dbReference type="Proteomes" id="UP000597444"/>
    </source>
</evidence>
<dbReference type="GO" id="GO:0032259">
    <property type="term" value="P:methylation"/>
    <property type="evidence" value="ECO:0007669"/>
    <property type="project" value="UniProtKB-KW"/>
</dbReference>
<dbReference type="EMBL" id="BNJK01000002">
    <property type="protein sequence ID" value="GHO97840.1"/>
    <property type="molecule type" value="Genomic_DNA"/>
</dbReference>
<dbReference type="InterPro" id="IPR029063">
    <property type="entry name" value="SAM-dependent_MTases_sf"/>
</dbReference>
<dbReference type="PANTHER" id="PTHR10509:SF14">
    <property type="entry name" value="CAFFEOYL-COA O-METHYLTRANSFERASE 3-RELATED"/>
    <property type="match status" value="1"/>
</dbReference>
<dbReference type="GO" id="GO:0008757">
    <property type="term" value="F:S-adenosylmethionine-dependent methyltransferase activity"/>
    <property type="evidence" value="ECO:0007669"/>
    <property type="project" value="TreeGrafter"/>
</dbReference>
<dbReference type="PANTHER" id="PTHR10509">
    <property type="entry name" value="O-METHYLTRANSFERASE-RELATED"/>
    <property type="match status" value="1"/>
</dbReference>
<sequence length="228" mass="24736">MSLALPGDEQARAAIMRELESRFAPEDEALRNNITRTQEQYHHSGQITPLQGKLFQVLALTCGARKILEIGTMTGYSGVWLARGLTSGGKLITLEAQPDYAETARTTFAEAGISDRVEIRIGAALDLLPALVAEAPFDLIFIDADKVHNPQYLDWALRLSRAGSLIIADNIVRGGQAFQTPPPNESAAGVAAYTRIILEHPRLVSVALSHDDMNNGIDGYSISVVLEE</sequence>
<dbReference type="PROSITE" id="PS51682">
    <property type="entry name" value="SAM_OMT_I"/>
    <property type="match status" value="1"/>
</dbReference>
<accession>A0A8J3N6V6</accession>
<dbReference type="SUPFAM" id="SSF53335">
    <property type="entry name" value="S-adenosyl-L-methionine-dependent methyltransferases"/>
    <property type="match status" value="1"/>
</dbReference>
<dbReference type="InterPro" id="IPR050362">
    <property type="entry name" value="Cation-dep_OMT"/>
</dbReference>
<dbReference type="GO" id="GO:0008171">
    <property type="term" value="F:O-methyltransferase activity"/>
    <property type="evidence" value="ECO:0007669"/>
    <property type="project" value="InterPro"/>
</dbReference>
<comment type="caution">
    <text evidence="4">The sequence shown here is derived from an EMBL/GenBank/DDBJ whole genome shotgun (WGS) entry which is preliminary data.</text>
</comment>
<proteinExistence type="predicted"/>
<keyword evidence="3" id="KW-0949">S-adenosyl-L-methionine</keyword>